<feature type="compositionally biased region" description="Polar residues" evidence="4">
    <location>
        <begin position="66"/>
        <end position="82"/>
    </location>
</feature>
<feature type="compositionally biased region" description="Polar residues" evidence="4">
    <location>
        <begin position="429"/>
        <end position="458"/>
    </location>
</feature>
<feature type="repeat" description="ANK" evidence="3">
    <location>
        <begin position="786"/>
        <end position="818"/>
    </location>
</feature>
<feature type="region of interest" description="Disordered" evidence="4">
    <location>
        <begin position="405"/>
        <end position="487"/>
    </location>
</feature>
<evidence type="ECO:0000256" key="5">
    <source>
        <dbReference type="SAM" id="Phobius"/>
    </source>
</evidence>
<dbReference type="PROSITE" id="PS50088">
    <property type="entry name" value="ANK_REPEAT"/>
    <property type="match status" value="1"/>
</dbReference>
<accession>A0A1E3QLP2</accession>
<dbReference type="Proteomes" id="UP000094336">
    <property type="component" value="Unassembled WGS sequence"/>
</dbReference>
<feature type="region of interest" description="Disordered" evidence="4">
    <location>
        <begin position="61"/>
        <end position="82"/>
    </location>
</feature>
<feature type="region of interest" description="Disordered" evidence="4">
    <location>
        <begin position="983"/>
        <end position="1007"/>
    </location>
</feature>
<keyword evidence="5" id="KW-0472">Membrane</keyword>
<dbReference type="RefSeq" id="XP_018983933.1">
    <property type="nucleotide sequence ID" value="XM_019129549.1"/>
</dbReference>
<dbReference type="GeneID" id="30147402"/>
<dbReference type="Pfam" id="PF01833">
    <property type="entry name" value="TIG"/>
    <property type="match status" value="1"/>
</dbReference>
<keyword evidence="5" id="KW-1133">Transmembrane helix</keyword>
<reference evidence="8" key="1">
    <citation type="submission" date="2016-05" db="EMBL/GenBank/DDBJ databases">
        <title>Comparative genomics of biotechnologically important yeasts.</title>
        <authorList>
            <consortium name="DOE Joint Genome Institute"/>
            <person name="Riley R."/>
            <person name="Haridas S."/>
            <person name="Wolfe K.H."/>
            <person name="Lopes M.R."/>
            <person name="Hittinger C.T."/>
            <person name="Goker M."/>
            <person name="Salamov A."/>
            <person name="Wisecaver J."/>
            <person name="Long T.M."/>
            <person name="Aerts A.L."/>
            <person name="Barry K."/>
            <person name="Choi C."/>
            <person name="Clum A."/>
            <person name="Coughlan A.Y."/>
            <person name="Deshpande S."/>
            <person name="Douglass A.P."/>
            <person name="Hanson S.J."/>
            <person name="Klenk H.-P."/>
            <person name="Labutti K."/>
            <person name="Lapidus A."/>
            <person name="Lindquist E."/>
            <person name="Lipzen A."/>
            <person name="Meier-Kolthoff J.P."/>
            <person name="Ohm R.A."/>
            <person name="Otillar R.P."/>
            <person name="Pangilinan J."/>
            <person name="Peng Y."/>
            <person name="Rokas A."/>
            <person name="Rosa C.A."/>
            <person name="Scheuner C."/>
            <person name="Sibirny A.A."/>
            <person name="Slot J.C."/>
            <person name="Stielow J.B."/>
            <person name="Sun H."/>
            <person name="Kurtzman C.P."/>
            <person name="Blackwell M."/>
            <person name="Grigoriev I.V."/>
            <person name="Jeffries T.W."/>
        </authorList>
    </citation>
    <scope>NUCLEOTIDE SEQUENCE [LARGE SCALE GENOMIC DNA]</scope>
    <source>
        <strain evidence="8">NRRL Y-12698</strain>
    </source>
</reference>
<dbReference type="STRING" id="984486.A0A1E3QLP2"/>
<dbReference type="OrthoDB" id="71307at2759"/>
<dbReference type="InterPro" id="IPR051226">
    <property type="entry name" value="PP1_Regulatory_Subunit"/>
</dbReference>
<feature type="domain" description="IPT/TIG" evidence="6">
    <location>
        <begin position="580"/>
        <end position="672"/>
    </location>
</feature>
<feature type="region of interest" description="Disordered" evidence="4">
    <location>
        <begin position="301"/>
        <end position="321"/>
    </location>
</feature>
<dbReference type="Pfam" id="PF25603">
    <property type="entry name" value="SPT23_MGA2_DBD"/>
    <property type="match status" value="1"/>
</dbReference>
<proteinExistence type="predicted"/>
<keyword evidence="5" id="KW-0812">Transmembrane</keyword>
<dbReference type="PANTHER" id="PTHR24179">
    <property type="entry name" value="PROTEIN PHOSPHATASE 1 REGULATORY SUBUNIT 12"/>
    <property type="match status" value="1"/>
</dbReference>
<dbReference type="GO" id="GO:0004857">
    <property type="term" value="F:enzyme inhibitor activity"/>
    <property type="evidence" value="ECO:0007669"/>
    <property type="project" value="TreeGrafter"/>
</dbReference>
<dbReference type="PROSITE" id="PS50297">
    <property type="entry name" value="ANK_REP_REGION"/>
    <property type="match status" value="1"/>
</dbReference>
<dbReference type="Gene3D" id="1.25.40.20">
    <property type="entry name" value="Ankyrin repeat-containing domain"/>
    <property type="match status" value="1"/>
</dbReference>
<keyword evidence="8" id="KW-1185">Reference proteome</keyword>
<dbReference type="AlphaFoldDB" id="A0A1E3QLP2"/>
<keyword evidence="2" id="KW-0677">Repeat</keyword>
<feature type="compositionally biased region" description="Polar residues" evidence="4">
    <location>
        <begin position="951"/>
        <end position="965"/>
    </location>
</feature>
<keyword evidence="3" id="KW-0040">ANK repeat</keyword>
<evidence type="ECO:0000259" key="6">
    <source>
        <dbReference type="SMART" id="SM00429"/>
    </source>
</evidence>
<dbReference type="SMART" id="SM00248">
    <property type="entry name" value="ANK"/>
    <property type="match status" value="2"/>
</dbReference>
<dbReference type="SUPFAM" id="SSF48403">
    <property type="entry name" value="Ankyrin repeat"/>
    <property type="match status" value="1"/>
</dbReference>
<evidence type="ECO:0000256" key="2">
    <source>
        <dbReference type="ARBA" id="ARBA00022737"/>
    </source>
</evidence>
<feature type="transmembrane region" description="Helical" evidence="5">
    <location>
        <begin position="1065"/>
        <end position="1090"/>
    </location>
</feature>
<dbReference type="FunFam" id="2.60.40.10:FF:001880">
    <property type="entry name" value="Mga2p"/>
    <property type="match status" value="1"/>
</dbReference>
<dbReference type="GO" id="GO:2001280">
    <property type="term" value="P:positive regulation of unsaturated fatty acid biosynthetic process"/>
    <property type="evidence" value="ECO:0007669"/>
    <property type="project" value="UniProtKB-ARBA"/>
</dbReference>
<dbReference type="InterPro" id="IPR057962">
    <property type="entry name" value="SPT23_MGA2_DBD"/>
</dbReference>
<dbReference type="GO" id="GO:0019208">
    <property type="term" value="F:phosphatase regulator activity"/>
    <property type="evidence" value="ECO:0007669"/>
    <property type="project" value="TreeGrafter"/>
</dbReference>
<evidence type="ECO:0000256" key="1">
    <source>
        <dbReference type="ARBA" id="ARBA00022553"/>
    </source>
</evidence>
<evidence type="ECO:0000256" key="3">
    <source>
        <dbReference type="PROSITE-ProRule" id="PRU00023"/>
    </source>
</evidence>
<dbReference type="PANTHER" id="PTHR24179:SF29">
    <property type="entry name" value="LD46604P"/>
    <property type="match status" value="1"/>
</dbReference>
<dbReference type="EMBL" id="KV454435">
    <property type="protein sequence ID" value="ODQ78605.1"/>
    <property type="molecule type" value="Genomic_DNA"/>
</dbReference>
<dbReference type="CDD" id="cd00102">
    <property type="entry name" value="IPT"/>
    <property type="match status" value="1"/>
</dbReference>
<dbReference type="SMART" id="SM00429">
    <property type="entry name" value="IPT"/>
    <property type="match status" value="1"/>
</dbReference>
<dbReference type="GO" id="GO:0033554">
    <property type="term" value="P:cellular response to stress"/>
    <property type="evidence" value="ECO:0007669"/>
    <property type="project" value="UniProtKB-ARBA"/>
</dbReference>
<feature type="region of interest" description="Disordered" evidence="4">
    <location>
        <begin position="916"/>
        <end position="965"/>
    </location>
</feature>
<evidence type="ECO:0000313" key="8">
    <source>
        <dbReference type="Proteomes" id="UP000094336"/>
    </source>
</evidence>
<evidence type="ECO:0000313" key="7">
    <source>
        <dbReference type="EMBL" id="ODQ78605.1"/>
    </source>
</evidence>
<name>A0A1E3QLP2_9ASCO</name>
<dbReference type="InterPro" id="IPR036770">
    <property type="entry name" value="Ankyrin_rpt-contain_sf"/>
</dbReference>
<gene>
    <name evidence="7" type="ORF">BABINDRAFT_162805</name>
</gene>
<keyword evidence="1" id="KW-0597">Phosphoprotein</keyword>
<protein>
    <recommendedName>
        <fullName evidence="6">IPT/TIG domain-containing protein</fullName>
    </recommendedName>
</protein>
<dbReference type="GO" id="GO:0030466">
    <property type="term" value="P:silent mating-type cassette heterochromatin formation"/>
    <property type="evidence" value="ECO:0007669"/>
    <property type="project" value="UniProtKB-ARBA"/>
</dbReference>
<dbReference type="InterPro" id="IPR013783">
    <property type="entry name" value="Ig-like_fold"/>
</dbReference>
<organism evidence="7 8">
    <name type="scientific">Babjeviella inositovora NRRL Y-12698</name>
    <dbReference type="NCBI Taxonomy" id="984486"/>
    <lineage>
        <taxon>Eukaryota</taxon>
        <taxon>Fungi</taxon>
        <taxon>Dikarya</taxon>
        <taxon>Ascomycota</taxon>
        <taxon>Saccharomycotina</taxon>
        <taxon>Pichiomycetes</taxon>
        <taxon>Serinales incertae sedis</taxon>
        <taxon>Babjeviella</taxon>
    </lineage>
</organism>
<dbReference type="InterPro" id="IPR002110">
    <property type="entry name" value="Ankyrin_rpt"/>
</dbReference>
<dbReference type="Gene3D" id="2.60.40.10">
    <property type="entry name" value="Immunoglobulins"/>
    <property type="match status" value="1"/>
</dbReference>
<dbReference type="Pfam" id="PF12796">
    <property type="entry name" value="Ank_2"/>
    <property type="match status" value="1"/>
</dbReference>
<dbReference type="SUPFAM" id="SSF81296">
    <property type="entry name" value="E set domains"/>
    <property type="match status" value="1"/>
</dbReference>
<dbReference type="InterPro" id="IPR014756">
    <property type="entry name" value="Ig_E-set"/>
</dbReference>
<dbReference type="GO" id="GO:0005634">
    <property type="term" value="C:nucleus"/>
    <property type="evidence" value="ECO:0007669"/>
    <property type="project" value="UniProtKB-ARBA"/>
</dbReference>
<dbReference type="GO" id="GO:0005789">
    <property type="term" value="C:endoplasmic reticulum membrane"/>
    <property type="evidence" value="ECO:0007669"/>
    <property type="project" value="UniProtKB-ARBA"/>
</dbReference>
<dbReference type="GO" id="GO:0045944">
    <property type="term" value="P:positive regulation of transcription by RNA polymerase II"/>
    <property type="evidence" value="ECO:0007669"/>
    <property type="project" value="UniProtKB-ARBA"/>
</dbReference>
<feature type="compositionally biased region" description="Acidic residues" evidence="4">
    <location>
        <begin position="927"/>
        <end position="942"/>
    </location>
</feature>
<evidence type="ECO:0000256" key="4">
    <source>
        <dbReference type="SAM" id="MobiDB-lite"/>
    </source>
</evidence>
<dbReference type="InterPro" id="IPR002909">
    <property type="entry name" value="IPT_dom"/>
</dbReference>
<sequence length="1137" mass="125618">MAMAENMSHQLLETMKMEHDSLLDEFLDQRVFSEGEAGETPNDLMMADIQYTFQPRSLGEPVLSPADSSTSSNHTNIFHTPPSNGLETLPFVKPEMVETNDLFNSFITDELNMQITEEINYMGNGGTNEVMMNEPNGNVSGSASIIASPNANMSTREFQLYEVARDELSKLKFGSPQVPMNTEIELPQALKQELKAMESLAQFNNDKKLPHHMVIKGLPSCLRVETQIKLQLVFLPPPEQFLIHLSNDLISKPKLCLTNELPASVKPHLLYLDTYVLTSDNQSCEICSRCIKREQKRASRRKQSNLLAPATPAPTGGNESWDDSVSKRAVIFNCKEIISFPQPTGLDAATTSKALELSARIVCYCRHHNESKGFKILFVLRNNKDEIVSRALSDSIMIMDRKKNNAGGMGSAGSETHSTVTPHPKEAKQTVTGSPNSVDESFSSEPHTTDQASTNPNYMSFDAGTRASKRKRVEENSFGNFDPPSMLHSPLETSYMNMTLNGNSFTPPSVPHGHRPSTVSLMDISHQTDFSVNQPLLASTPPSVANNSFVVQLQHPLMASLQSYSHHQMVHMPVPPPPNFPSIQRIIPAQGPIRGGIEVTLLGCNFRPGMVVKFGANQALATHCWSDSTIVTYLPPALQPGQVLVSFENYESWNSTQAGYSSGAHQQVFTYLDDTDRQLIELALQIVGLKMNGKLEDARNIAKRIVGTDSTGGTHALGSASGNAHGASDATSASVTDEWYENAQNTANLLSQSGVSTEEILTKFLSLVDLPNCPITTPNFNLCTPEGQTMLHLATLKSFTDLVKFLIFHGCKVDCKDKQGLTPLFYAGMTGNRRLIKVLVDCKAKWDVKLSNGKMLKDYCDLNVLDMFNDLEPQELRSAPLPKSSSYDSLESMVFGFGQHILKMTEVVVDDAPSVLEAGSERKREVDEDEDGDDEYEYSSDADNEHPFGSNIPSTTERRTSVSSQEAPITLWRRVRNVFQSDHTHSHDESDSLPNYSDLFPHDPSPSQLFKVQEDKTVLITQGPSLEGSSMVLEDDRANHTSDSGDDMVMLLEKKKHLNQDKMLLFFWLPVLLLILSASVLHQFGINVIYTEKITEASSKVLRSTLGTIMLGKERVSGLFASQAVLILAAVTEFVEV</sequence>